<proteinExistence type="predicted"/>
<dbReference type="Proteomes" id="UP001154282">
    <property type="component" value="Unassembled WGS sequence"/>
</dbReference>
<accession>A0AAV0KFR2</accession>
<evidence type="ECO:0000313" key="3">
    <source>
        <dbReference type="Proteomes" id="UP001154282"/>
    </source>
</evidence>
<reference evidence="2" key="1">
    <citation type="submission" date="2022-08" db="EMBL/GenBank/DDBJ databases">
        <authorList>
            <person name="Gutierrez-Valencia J."/>
        </authorList>
    </citation>
    <scope>NUCLEOTIDE SEQUENCE</scope>
</reference>
<feature type="non-terminal residue" evidence="2">
    <location>
        <position position="1"/>
    </location>
</feature>
<feature type="region of interest" description="Disordered" evidence="1">
    <location>
        <begin position="1"/>
        <end position="23"/>
    </location>
</feature>
<sequence length="63" mass="7081">SEKKSKRSSQLIHWKSPNPEIAGGRINAGDKLLLGLGKRSCRRRWVWSEKIEQMGESIACSGE</sequence>
<evidence type="ECO:0000256" key="1">
    <source>
        <dbReference type="SAM" id="MobiDB-lite"/>
    </source>
</evidence>
<dbReference type="AlphaFoldDB" id="A0AAV0KFR2"/>
<protein>
    <submittedName>
        <fullName evidence="2">Uncharacterized protein</fullName>
    </submittedName>
</protein>
<gene>
    <name evidence="2" type="ORF">LITE_LOCUS18128</name>
</gene>
<organism evidence="2 3">
    <name type="scientific">Linum tenue</name>
    <dbReference type="NCBI Taxonomy" id="586396"/>
    <lineage>
        <taxon>Eukaryota</taxon>
        <taxon>Viridiplantae</taxon>
        <taxon>Streptophyta</taxon>
        <taxon>Embryophyta</taxon>
        <taxon>Tracheophyta</taxon>
        <taxon>Spermatophyta</taxon>
        <taxon>Magnoliopsida</taxon>
        <taxon>eudicotyledons</taxon>
        <taxon>Gunneridae</taxon>
        <taxon>Pentapetalae</taxon>
        <taxon>rosids</taxon>
        <taxon>fabids</taxon>
        <taxon>Malpighiales</taxon>
        <taxon>Linaceae</taxon>
        <taxon>Linum</taxon>
    </lineage>
</organism>
<comment type="caution">
    <text evidence="2">The sequence shown here is derived from an EMBL/GenBank/DDBJ whole genome shotgun (WGS) entry which is preliminary data.</text>
</comment>
<name>A0AAV0KFR2_9ROSI</name>
<keyword evidence="3" id="KW-1185">Reference proteome</keyword>
<evidence type="ECO:0000313" key="2">
    <source>
        <dbReference type="EMBL" id="CAI0419786.1"/>
    </source>
</evidence>
<dbReference type="EMBL" id="CAMGYJ010000005">
    <property type="protein sequence ID" value="CAI0419786.1"/>
    <property type="molecule type" value="Genomic_DNA"/>
</dbReference>